<keyword evidence="3" id="KW-0902">Two-component regulatory system</keyword>
<accession>A0A1M5RBH9</accession>
<feature type="transmembrane region" description="Helical" evidence="4">
    <location>
        <begin position="49"/>
        <end position="70"/>
    </location>
</feature>
<organism evidence="7 8">
    <name type="scientific">Jatrophihabitans endophyticus</name>
    <dbReference type="NCBI Taxonomy" id="1206085"/>
    <lineage>
        <taxon>Bacteria</taxon>
        <taxon>Bacillati</taxon>
        <taxon>Actinomycetota</taxon>
        <taxon>Actinomycetes</taxon>
        <taxon>Jatrophihabitantales</taxon>
        <taxon>Jatrophihabitantaceae</taxon>
        <taxon>Jatrophihabitans</taxon>
    </lineage>
</organism>
<proteinExistence type="predicted"/>
<dbReference type="SUPFAM" id="SSF55874">
    <property type="entry name" value="ATPase domain of HSP90 chaperone/DNA topoisomerase II/histidine kinase"/>
    <property type="match status" value="1"/>
</dbReference>
<dbReference type="InterPro" id="IPR003594">
    <property type="entry name" value="HATPase_dom"/>
</dbReference>
<dbReference type="InterPro" id="IPR045975">
    <property type="entry name" value="DUF5931"/>
</dbReference>
<dbReference type="InterPro" id="IPR050482">
    <property type="entry name" value="Sensor_HK_TwoCompSys"/>
</dbReference>
<dbReference type="Gene3D" id="3.30.565.10">
    <property type="entry name" value="Histidine kinase-like ATPase, C-terminal domain"/>
    <property type="match status" value="1"/>
</dbReference>
<dbReference type="Pfam" id="PF02518">
    <property type="entry name" value="HATPase_c"/>
    <property type="match status" value="1"/>
</dbReference>
<dbReference type="AlphaFoldDB" id="A0A1M5RBH9"/>
<evidence type="ECO:0000313" key="8">
    <source>
        <dbReference type="Proteomes" id="UP000186132"/>
    </source>
</evidence>
<dbReference type="Proteomes" id="UP000186132">
    <property type="component" value="Unassembled WGS sequence"/>
</dbReference>
<dbReference type="RefSeq" id="WP_143168227.1">
    <property type="nucleotide sequence ID" value="NZ_FQVU01000005.1"/>
</dbReference>
<evidence type="ECO:0000256" key="1">
    <source>
        <dbReference type="ARBA" id="ARBA00022679"/>
    </source>
</evidence>
<keyword evidence="4" id="KW-1133">Transmembrane helix</keyword>
<dbReference type="NCBIfam" id="NF047322">
    <property type="entry name" value="HK_morpho_MacS"/>
    <property type="match status" value="1"/>
</dbReference>
<feature type="transmembrane region" description="Helical" evidence="4">
    <location>
        <begin position="106"/>
        <end position="133"/>
    </location>
</feature>
<name>A0A1M5RBH9_9ACTN</name>
<evidence type="ECO:0000259" key="6">
    <source>
        <dbReference type="Pfam" id="PF19354"/>
    </source>
</evidence>
<feature type="transmembrane region" description="Helical" evidence="4">
    <location>
        <begin position="76"/>
        <end position="94"/>
    </location>
</feature>
<dbReference type="PANTHER" id="PTHR24421:SF61">
    <property type="entry name" value="OXYGEN SENSOR HISTIDINE KINASE NREB"/>
    <property type="match status" value="1"/>
</dbReference>
<evidence type="ECO:0000256" key="3">
    <source>
        <dbReference type="ARBA" id="ARBA00023012"/>
    </source>
</evidence>
<sequence>MRAAPRVALPVTGVRLSLWRAVSVYRVAGLAVCLYLIVQWQRLYDRPGVGLGVGVAMAVTTGTVATLAWAGQAHRWSVVGVDVVLTAALTLATIPVQTDAQQHGGMVTLTTIWAAGPTIEAAFLGGPLAGLLAGGCQYCAAYVVRAGYSGETLYSGVLLAVVGVVVGTLVTYAVRAEDDLRTVAAERAALAERERLARSIHDGVLQVLGLVHRAGRDEGGRWGALADAAAEQEAALRGLISSRPPPAQDAAVRDLAADLRALRSTTVTVSVPADPVPVDGPQGREIVAAVRAALHNVAAHAGESARVWLLLETVADEVRVTVRDDGVGFAPTRLAQAAADGRMGVSRSIRGRIEELGGRCTISSSPGDGTEIEMAVPLR</sequence>
<feature type="domain" description="DUF5931" evidence="6">
    <location>
        <begin position="14"/>
        <end position="178"/>
    </location>
</feature>
<dbReference type="CDD" id="cd16917">
    <property type="entry name" value="HATPase_UhpB-NarQ-NarX-like"/>
    <property type="match status" value="1"/>
</dbReference>
<dbReference type="GO" id="GO:0000160">
    <property type="term" value="P:phosphorelay signal transduction system"/>
    <property type="evidence" value="ECO:0007669"/>
    <property type="project" value="UniProtKB-KW"/>
</dbReference>
<dbReference type="Pfam" id="PF19354">
    <property type="entry name" value="DUF5931"/>
    <property type="match status" value="1"/>
</dbReference>
<evidence type="ECO:0000256" key="4">
    <source>
        <dbReference type="SAM" id="Phobius"/>
    </source>
</evidence>
<keyword evidence="8" id="KW-1185">Reference proteome</keyword>
<dbReference type="STRING" id="1206085.SAMN05443575_3489"/>
<feature type="transmembrane region" description="Helical" evidence="4">
    <location>
        <begin position="18"/>
        <end position="37"/>
    </location>
</feature>
<protein>
    <submittedName>
        <fullName evidence="7">Signal transduction histidine kinase</fullName>
    </submittedName>
</protein>
<evidence type="ECO:0000259" key="5">
    <source>
        <dbReference type="Pfam" id="PF02518"/>
    </source>
</evidence>
<keyword evidence="1" id="KW-0808">Transferase</keyword>
<dbReference type="InterPro" id="IPR036890">
    <property type="entry name" value="HATPase_C_sf"/>
</dbReference>
<feature type="transmembrane region" description="Helical" evidence="4">
    <location>
        <begin position="153"/>
        <end position="174"/>
    </location>
</feature>
<dbReference type="OrthoDB" id="5181554at2"/>
<dbReference type="EMBL" id="FQVU01000005">
    <property type="protein sequence ID" value="SHH23173.1"/>
    <property type="molecule type" value="Genomic_DNA"/>
</dbReference>
<evidence type="ECO:0000313" key="7">
    <source>
        <dbReference type="EMBL" id="SHH23173.1"/>
    </source>
</evidence>
<keyword evidence="2 7" id="KW-0418">Kinase</keyword>
<evidence type="ECO:0000256" key="2">
    <source>
        <dbReference type="ARBA" id="ARBA00022777"/>
    </source>
</evidence>
<dbReference type="GO" id="GO:0016301">
    <property type="term" value="F:kinase activity"/>
    <property type="evidence" value="ECO:0007669"/>
    <property type="project" value="UniProtKB-KW"/>
</dbReference>
<reference evidence="7 8" key="1">
    <citation type="submission" date="2016-11" db="EMBL/GenBank/DDBJ databases">
        <authorList>
            <person name="Jaros S."/>
            <person name="Januszkiewicz K."/>
            <person name="Wedrychowicz H."/>
        </authorList>
    </citation>
    <scope>NUCLEOTIDE SEQUENCE [LARGE SCALE GENOMIC DNA]</scope>
    <source>
        <strain evidence="7 8">DSM 45627</strain>
    </source>
</reference>
<keyword evidence="4" id="KW-0472">Membrane</keyword>
<keyword evidence="4" id="KW-0812">Transmembrane</keyword>
<dbReference type="PANTHER" id="PTHR24421">
    <property type="entry name" value="NITRATE/NITRITE SENSOR PROTEIN NARX-RELATED"/>
    <property type="match status" value="1"/>
</dbReference>
<gene>
    <name evidence="7" type="ORF">SAMN05443575_3489</name>
</gene>
<feature type="domain" description="Histidine kinase/HSP90-like ATPase" evidence="5">
    <location>
        <begin position="286"/>
        <end position="378"/>
    </location>
</feature>